<feature type="domain" description="Four-carbon acid sugar kinase nucleotide binding" evidence="8">
    <location>
        <begin position="250"/>
        <end position="399"/>
    </location>
</feature>
<evidence type="ECO:0000313" key="10">
    <source>
        <dbReference type="Proteomes" id="UP000682843"/>
    </source>
</evidence>
<keyword evidence="4 9" id="KW-0418">Kinase</keyword>
<keyword evidence="3" id="KW-0547">Nucleotide-binding</keyword>
<dbReference type="InterPro" id="IPR010737">
    <property type="entry name" value="4-carb_acid_sugar_kinase_N"/>
</dbReference>
<dbReference type="Pfam" id="PF07005">
    <property type="entry name" value="SBD_N"/>
    <property type="match status" value="1"/>
</dbReference>
<reference evidence="9 10" key="1">
    <citation type="submission" date="2019-02" db="EMBL/GenBank/DDBJ databases">
        <title>Emended description of the genus Rhodopseudomonas and description of Rhodopseudomonas albus sp. nov., a non-phototrophic, heavy-metal-tolerant bacterium isolated from garden soil.</title>
        <authorList>
            <person name="Bao Z."/>
            <person name="Cao W.W."/>
            <person name="Sato Y."/>
            <person name="Nishizawa T."/>
            <person name="Zhao J."/>
            <person name="Guo Y."/>
            <person name="Ohta H."/>
        </authorList>
    </citation>
    <scope>NUCLEOTIDE SEQUENCE [LARGE SCALE GENOMIC DNA]</scope>
    <source>
        <strain evidence="9 10">SK50-23</strain>
    </source>
</reference>
<protein>
    <submittedName>
        <fullName evidence="9">Four-carbon acid sugar kinase family protein</fullName>
    </submittedName>
</protein>
<evidence type="ECO:0000256" key="6">
    <source>
        <dbReference type="ARBA" id="ARBA00023277"/>
    </source>
</evidence>
<evidence type="ECO:0000256" key="5">
    <source>
        <dbReference type="ARBA" id="ARBA00022840"/>
    </source>
</evidence>
<dbReference type="GO" id="GO:0016301">
    <property type="term" value="F:kinase activity"/>
    <property type="evidence" value="ECO:0007669"/>
    <property type="project" value="UniProtKB-KW"/>
</dbReference>
<dbReference type="RefSeq" id="WP_211909308.1">
    <property type="nucleotide sequence ID" value="NZ_CP036498.1"/>
</dbReference>
<feature type="domain" description="Four-carbon acid sugar kinase N-terminal" evidence="7">
    <location>
        <begin position="6"/>
        <end position="228"/>
    </location>
</feature>
<dbReference type="InterPro" id="IPR042213">
    <property type="entry name" value="NBD_C_sf"/>
</dbReference>
<dbReference type="Gene3D" id="3.40.980.20">
    <property type="entry name" value="Four-carbon acid sugar kinase, nucleotide binding domain"/>
    <property type="match status" value="1"/>
</dbReference>
<dbReference type="SUPFAM" id="SSF142764">
    <property type="entry name" value="YgbK-like"/>
    <property type="match status" value="1"/>
</dbReference>
<gene>
    <name evidence="9" type="ORF">RPMA_19175</name>
</gene>
<dbReference type="InterPro" id="IPR037051">
    <property type="entry name" value="4-carb_acid_sugar_kinase_N_sf"/>
</dbReference>
<evidence type="ECO:0000256" key="4">
    <source>
        <dbReference type="ARBA" id="ARBA00022777"/>
    </source>
</evidence>
<evidence type="ECO:0000256" key="3">
    <source>
        <dbReference type="ARBA" id="ARBA00022741"/>
    </source>
</evidence>
<comment type="similarity">
    <text evidence="1">Belongs to the four-carbon acid sugar kinase family.</text>
</comment>
<evidence type="ECO:0000256" key="1">
    <source>
        <dbReference type="ARBA" id="ARBA00005715"/>
    </source>
</evidence>
<dbReference type="Pfam" id="PF17042">
    <property type="entry name" value="NBD_C"/>
    <property type="match status" value="1"/>
</dbReference>
<organism evidence="9 10">
    <name type="scientific">Tardiphaga alba</name>
    <dbReference type="NCBI Taxonomy" id="340268"/>
    <lineage>
        <taxon>Bacteria</taxon>
        <taxon>Pseudomonadati</taxon>
        <taxon>Pseudomonadota</taxon>
        <taxon>Alphaproteobacteria</taxon>
        <taxon>Hyphomicrobiales</taxon>
        <taxon>Nitrobacteraceae</taxon>
        <taxon>Tardiphaga</taxon>
    </lineage>
</organism>
<accession>A0ABX8AAD2</accession>
<evidence type="ECO:0000259" key="8">
    <source>
        <dbReference type="Pfam" id="PF17042"/>
    </source>
</evidence>
<dbReference type="EMBL" id="CP036498">
    <property type="protein sequence ID" value="QUS40718.1"/>
    <property type="molecule type" value="Genomic_DNA"/>
</dbReference>
<keyword evidence="5" id="KW-0067">ATP-binding</keyword>
<dbReference type="Gene3D" id="3.40.50.10840">
    <property type="entry name" value="Putative sugar-binding, N-terminal domain"/>
    <property type="match status" value="1"/>
</dbReference>
<name>A0ABX8AAD2_9BRAD</name>
<keyword evidence="2" id="KW-0808">Transferase</keyword>
<evidence type="ECO:0000256" key="2">
    <source>
        <dbReference type="ARBA" id="ARBA00022679"/>
    </source>
</evidence>
<keyword evidence="6" id="KW-0119">Carbohydrate metabolism</keyword>
<sequence>MTDRWLILADDLTGAADCAIAFGRRGQAAAVTWGEISDASDHQLPVMAYDAASRGMSAADAAKRHADILARLCEPGRTLFKKIDSTLRGQPAAETKAALDYLKTNVGAGFGVFAPAFPATGRTTIDGRILVKGAPLEDAEVWQRDHTYPNADLVDVLATAGIRGEKVTLATIRGGNLKSVFAKLAAEGDVVASCDAETDHDLHLIAEASLHASKATFFIGSAGLAHALAGLDAGNAVEPLKIPVSEQGTLIVVGSVAGASRSAARKLEATGTVKHFPVAPETLLDANAPERVTLAASVSKHLGSGGDALVEIMMEGELNMALGPKLAEGLAVTLESVAPSIGAFAATGGETAAALLSRFGVNGIRLADEIEPGVSLGLTLGQLSVPIATKAGAFGDEMSLIRISERLRAVRTKGSFS</sequence>
<evidence type="ECO:0000259" key="7">
    <source>
        <dbReference type="Pfam" id="PF07005"/>
    </source>
</evidence>
<proteinExistence type="inferred from homology"/>
<dbReference type="InterPro" id="IPR031475">
    <property type="entry name" value="NBD_C"/>
</dbReference>
<dbReference type="Proteomes" id="UP000682843">
    <property type="component" value="Chromosome"/>
</dbReference>
<keyword evidence="10" id="KW-1185">Reference proteome</keyword>
<evidence type="ECO:0000313" key="9">
    <source>
        <dbReference type="EMBL" id="QUS40718.1"/>
    </source>
</evidence>